<organism evidence="9 10">
    <name type="scientific">Clostridium moutaii</name>
    <dbReference type="NCBI Taxonomy" id="3240932"/>
    <lineage>
        <taxon>Bacteria</taxon>
        <taxon>Bacillati</taxon>
        <taxon>Bacillota</taxon>
        <taxon>Clostridia</taxon>
        <taxon>Eubacteriales</taxon>
        <taxon>Clostridiaceae</taxon>
        <taxon>Clostridium</taxon>
    </lineage>
</organism>
<dbReference type="HAMAP" id="MF_00361">
    <property type="entry name" value="NAD_kinase"/>
    <property type="match status" value="1"/>
</dbReference>
<keyword evidence="2 8" id="KW-0547">Nucleotide-binding</keyword>
<keyword evidence="3 8" id="KW-0418">Kinase</keyword>
<evidence type="ECO:0000256" key="1">
    <source>
        <dbReference type="ARBA" id="ARBA00022679"/>
    </source>
</evidence>
<comment type="catalytic activity">
    <reaction evidence="7 8">
        <text>NAD(+) + ATP = ADP + NADP(+) + H(+)</text>
        <dbReference type="Rhea" id="RHEA:18629"/>
        <dbReference type="ChEBI" id="CHEBI:15378"/>
        <dbReference type="ChEBI" id="CHEBI:30616"/>
        <dbReference type="ChEBI" id="CHEBI:57540"/>
        <dbReference type="ChEBI" id="CHEBI:58349"/>
        <dbReference type="ChEBI" id="CHEBI:456216"/>
        <dbReference type="EC" id="2.7.1.23"/>
    </reaction>
</comment>
<dbReference type="InterPro" id="IPR017438">
    <property type="entry name" value="ATP-NAD_kinase_N"/>
</dbReference>
<accession>A0ABV4BPH1</accession>
<dbReference type="PANTHER" id="PTHR20275">
    <property type="entry name" value="NAD KINASE"/>
    <property type="match status" value="1"/>
</dbReference>
<keyword evidence="1 8" id="KW-0808">Transferase</keyword>
<keyword evidence="8" id="KW-0963">Cytoplasm</keyword>
<feature type="binding site" evidence="8">
    <location>
        <position position="234"/>
    </location>
    <ligand>
        <name>NAD(+)</name>
        <dbReference type="ChEBI" id="CHEBI:57540"/>
    </ligand>
</feature>
<dbReference type="Proteomes" id="UP001564657">
    <property type="component" value="Unassembled WGS sequence"/>
</dbReference>
<feature type="binding site" evidence="8">
    <location>
        <begin position="134"/>
        <end position="135"/>
    </location>
    <ligand>
        <name>NAD(+)</name>
        <dbReference type="ChEBI" id="CHEBI:57540"/>
    </ligand>
</feature>
<dbReference type="Pfam" id="PF01513">
    <property type="entry name" value="NAD_kinase"/>
    <property type="match status" value="1"/>
</dbReference>
<dbReference type="RefSeq" id="WP_369703349.1">
    <property type="nucleotide sequence ID" value="NZ_JBGEWD010000003.1"/>
</dbReference>
<keyword evidence="10" id="KW-1185">Reference proteome</keyword>
<keyword evidence="5 8" id="KW-0521">NADP</keyword>
<dbReference type="InterPro" id="IPR002504">
    <property type="entry name" value="NADK"/>
</dbReference>
<dbReference type="Gene3D" id="3.40.50.10330">
    <property type="entry name" value="Probable inorganic polyphosphate/atp-NAD kinase, domain 1"/>
    <property type="match status" value="1"/>
</dbReference>
<feature type="active site" description="Proton acceptor" evidence="8">
    <location>
        <position position="61"/>
    </location>
</feature>
<feature type="binding site" evidence="8">
    <location>
        <begin position="175"/>
        <end position="180"/>
    </location>
    <ligand>
        <name>NAD(+)</name>
        <dbReference type="ChEBI" id="CHEBI:57540"/>
    </ligand>
</feature>
<proteinExistence type="inferred from homology"/>
<comment type="subcellular location">
    <subcellularLocation>
        <location evidence="8">Cytoplasm</location>
    </subcellularLocation>
</comment>
<reference evidence="9 10" key="1">
    <citation type="submission" date="2024-08" db="EMBL/GenBank/DDBJ databases">
        <title>Clostridium lapicellarii sp. nov., and Clostridium renhuaiense sp. nov., two species isolated from the mud in a fermentation cellar used for producing sauce-flavour Chinese liquors.</title>
        <authorList>
            <person name="Yang F."/>
            <person name="Wang H."/>
            <person name="Chen L.Q."/>
            <person name="Zhou N."/>
            <person name="Lu J.J."/>
            <person name="Pu X.X."/>
            <person name="Wan B."/>
            <person name="Wang L."/>
            <person name="Liu S.J."/>
        </authorList>
    </citation>
    <scope>NUCLEOTIDE SEQUENCE [LARGE SCALE GENOMIC DNA]</scope>
    <source>
        <strain evidence="9 10">MT-5</strain>
    </source>
</reference>
<protein>
    <recommendedName>
        <fullName evidence="8">NAD kinase</fullName>
        <ecNumber evidence="8">2.7.1.23</ecNumber>
    </recommendedName>
    <alternativeName>
        <fullName evidence="8">ATP-dependent NAD kinase</fullName>
    </alternativeName>
</protein>
<evidence type="ECO:0000256" key="3">
    <source>
        <dbReference type="ARBA" id="ARBA00022777"/>
    </source>
</evidence>
<dbReference type="Gene3D" id="2.60.200.30">
    <property type="entry name" value="Probable inorganic polyphosphate/atp-NAD kinase, domain 2"/>
    <property type="match status" value="1"/>
</dbReference>
<feature type="binding site" evidence="8">
    <location>
        <begin position="61"/>
        <end position="62"/>
    </location>
    <ligand>
        <name>NAD(+)</name>
        <dbReference type="ChEBI" id="CHEBI:57540"/>
    </ligand>
</feature>
<keyword evidence="4 8" id="KW-0067">ATP-binding</keyword>
<feature type="binding site" evidence="8">
    <location>
        <position position="164"/>
    </location>
    <ligand>
        <name>NAD(+)</name>
        <dbReference type="ChEBI" id="CHEBI:57540"/>
    </ligand>
</feature>
<name>A0ABV4BPH1_9CLOT</name>
<comment type="cofactor">
    <cofactor evidence="8">
        <name>a divalent metal cation</name>
        <dbReference type="ChEBI" id="CHEBI:60240"/>
    </cofactor>
</comment>
<comment type="caution">
    <text evidence="9">The sequence shown here is derived from an EMBL/GenBank/DDBJ whole genome shotgun (WGS) entry which is preliminary data.</text>
</comment>
<sequence length="287" mass="32363">MRNIGINVNTTKDLNKKMLNFIIKSIHNIDKGINIKVYEDCIGLDENECNTLDVIIVLGGDGTILNTSKNILKSNTPILGINIGHLGFLAQVEINSVKEALDRLFREEYIVEERDMLQCSYDDGNEIKRYDGLNDVVLCKGISSRIQRYDVYINDTFYNTFNGDGIIVCTSTGSTGYNLSAGGPIIHPSLDVLCLTPMYSQSLTARTIVLDSKSRISIAAEKKFENVYLSIDGQQCMEVSGLEPIKIRRSQNKRRLIKFDNNDYFNTLKEKITFKIKECEGEIYEGN</sequence>
<evidence type="ECO:0000256" key="6">
    <source>
        <dbReference type="ARBA" id="ARBA00023027"/>
    </source>
</evidence>
<dbReference type="SUPFAM" id="SSF111331">
    <property type="entry name" value="NAD kinase/diacylglycerol kinase-like"/>
    <property type="match status" value="1"/>
</dbReference>
<comment type="similarity">
    <text evidence="8">Belongs to the NAD kinase family.</text>
</comment>
<evidence type="ECO:0000313" key="10">
    <source>
        <dbReference type="Proteomes" id="UP001564657"/>
    </source>
</evidence>
<evidence type="ECO:0000256" key="8">
    <source>
        <dbReference type="HAMAP-Rule" id="MF_00361"/>
    </source>
</evidence>
<dbReference type="Pfam" id="PF20143">
    <property type="entry name" value="NAD_kinase_C"/>
    <property type="match status" value="1"/>
</dbReference>
<comment type="caution">
    <text evidence="8">Lacks conserved residue(s) required for the propagation of feature annotation.</text>
</comment>
<comment type="function">
    <text evidence="8">Involved in the regulation of the intracellular balance of NAD and NADP, and is a key enzyme in the biosynthesis of NADP. Catalyzes specifically the phosphorylation on 2'-hydroxyl of the adenosine moiety of NAD to yield NADP.</text>
</comment>
<evidence type="ECO:0000256" key="4">
    <source>
        <dbReference type="ARBA" id="ARBA00022840"/>
    </source>
</evidence>
<evidence type="ECO:0000256" key="2">
    <source>
        <dbReference type="ARBA" id="ARBA00022741"/>
    </source>
</evidence>
<dbReference type="EMBL" id="JBGEWD010000003">
    <property type="protein sequence ID" value="MEY7999460.1"/>
    <property type="molecule type" value="Genomic_DNA"/>
</dbReference>
<dbReference type="PANTHER" id="PTHR20275:SF0">
    <property type="entry name" value="NAD KINASE"/>
    <property type="match status" value="1"/>
</dbReference>
<dbReference type="GO" id="GO:0016301">
    <property type="term" value="F:kinase activity"/>
    <property type="evidence" value="ECO:0007669"/>
    <property type="project" value="UniProtKB-KW"/>
</dbReference>
<dbReference type="InterPro" id="IPR016064">
    <property type="entry name" value="NAD/diacylglycerol_kinase_sf"/>
</dbReference>
<keyword evidence="6 8" id="KW-0520">NAD</keyword>
<evidence type="ECO:0000313" key="9">
    <source>
        <dbReference type="EMBL" id="MEY7999460.1"/>
    </source>
</evidence>
<dbReference type="EC" id="2.7.1.23" evidence="8"/>
<dbReference type="InterPro" id="IPR017437">
    <property type="entry name" value="ATP-NAD_kinase_PpnK-typ_C"/>
</dbReference>
<gene>
    <name evidence="8" type="primary">nadK</name>
    <name evidence="9" type="ORF">AB8U03_04470</name>
</gene>
<feature type="binding site" evidence="8">
    <location>
        <position position="145"/>
    </location>
    <ligand>
        <name>NAD(+)</name>
        <dbReference type="ChEBI" id="CHEBI:57540"/>
    </ligand>
</feature>
<evidence type="ECO:0000256" key="7">
    <source>
        <dbReference type="ARBA" id="ARBA00047925"/>
    </source>
</evidence>
<evidence type="ECO:0000256" key="5">
    <source>
        <dbReference type="ARBA" id="ARBA00022857"/>
    </source>
</evidence>